<accession>A0AAV4DJ91</accession>
<organism evidence="1 2">
    <name type="scientific">Plakobranchus ocellatus</name>
    <dbReference type="NCBI Taxonomy" id="259542"/>
    <lineage>
        <taxon>Eukaryota</taxon>
        <taxon>Metazoa</taxon>
        <taxon>Spiralia</taxon>
        <taxon>Lophotrochozoa</taxon>
        <taxon>Mollusca</taxon>
        <taxon>Gastropoda</taxon>
        <taxon>Heterobranchia</taxon>
        <taxon>Euthyneura</taxon>
        <taxon>Panpulmonata</taxon>
        <taxon>Sacoglossa</taxon>
        <taxon>Placobranchoidea</taxon>
        <taxon>Plakobranchidae</taxon>
        <taxon>Plakobranchus</taxon>
    </lineage>
</organism>
<keyword evidence="2" id="KW-1185">Reference proteome</keyword>
<sequence length="119" mass="13274">MSASAKAASSKRDCGLVRIKANIPLQVFRFTETEAVIHVARLSIATLFLSPIIYTMSKQFFVLHYAMFANRTRTRTHLMNVPADFRMGLPVIVPPTKSPLRTIVFSKVGKIHGTGTRRA</sequence>
<dbReference type="EMBL" id="BLXT01007949">
    <property type="protein sequence ID" value="GFO44358.1"/>
    <property type="molecule type" value="Genomic_DNA"/>
</dbReference>
<gene>
    <name evidence="1" type="ORF">PoB_007086300</name>
</gene>
<proteinExistence type="predicted"/>
<dbReference type="AlphaFoldDB" id="A0AAV4DJ91"/>
<evidence type="ECO:0000313" key="2">
    <source>
        <dbReference type="Proteomes" id="UP000735302"/>
    </source>
</evidence>
<name>A0AAV4DJ91_9GAST</name>
<evidence type="ECO:0000313" key="1">
    <source>
        <dbReference type="EMBL" id="GFO44358.1"/>
    </source>
</evidence>
<dbReference type="Proteomes" id="UP000735302">
    <property type="component" value="Unassembled WGS sequence"/>
</dbReference>
<reference evidence="1 2" key="1">
    <citation type="journal article" date="2021" name="Elife">
        <title>Chloroplast acquisition without the gene transfer in kleptoplastic sea slugs, Plakobranchus ocellatus.</title>
        <authorList>
            <person name="Maeda T."/>
            <person name="Takahashi S."/>
            <person name="Yoshida T."/>
            <person name="Shimamura S."/>
            <person name="Takaki Y."/>
            <person name="Nagai Y."/>
            <person name="Toyoda A."/>
            <person name="Suzuki Y."/>
            <person name="Arimoto A."/>
            <person name="Ishii H."/>
            <person name="Satoh N."/>
            <person name="Nishiyama T."/>
            <person name="Hasebe M."/>
            <person name="Maruyama T."/>
            <person name="Minagawa J."/>
            <person name="Obokata J."/>
            <person name="Shigenobu S."/>
        </authorList>
    </citation>
    <scope>NUCLEOTIDE SEQUENCE [LARGE SCALE GENOMIC DNA]</scope>
</reference>
<protein>
    <submittedName>
        <fullName evidence="1">Uncharacterized protein</fullName>
    </submittedName>
</protein>
<comment type="caution">
    <text evidence="1">The sequence shown here is derived from an EMBL/GenBank/DDBJ whole genome shotgun (WGS) entry which is preliminary data.</text>
</comment>